<proteinExistence type="predicted"/>
<name>A0A450S8W5_9GAMM</name>
<dbReference type="AlphaFoldDB" id="A0A450S8W5"/>
<accession>A0A450S8W5</accession>
<reference evidence="1" key="1">
    <citation type="submission" date="2019-02" db="EMBL/GenBank/DDBJ databases">
        <authorList>
            <person name="Gruber-Vodicka R. H."/>
            <person name="Seah K. B. B."/>
        </authorList>
    </citation>
    <scope>NUCLEOTIDE SEQUENCE</scope>
    <source>
        <strain evidence="1">BECK_DK161</strain>
    </source>
</reference>
<evidence type="ECO:0000313" key="1">
    <source>
        <dbReference type="EMBL" id="VFJ48350.1"/>
    </source>
</evidence>
<protein>
    <submittedName>
        <fullName evidence="1">Uncharacterized protein</fullName>
    </submittedName>
</protein>
<sequence>MLYTAACMAVTSFLDWGTDRNSERLAFFVELFGEASENYPLYKDYLPSQGDPEKLKQGNCLPCDVSRRRDAINRLIREMRTWVTLARSLSDLG</sequence>
<gene>
    <name evidence="1" type="ORF">BECKDK2373C_GA0170839_102132</name>
</gene>
<dbReference type="EMBL" id="CAADEY010000021">
    <property type="protein sequence ID" value="VFJ48350.1"/>
    <property type="molecule type" value="Genomic_DNA"/>
</dbReference>
<organism evidence="1">
    <name type="scientific">Candidatus Kentrum sp. DK</name>
    <dbReference type="NCBI Taxonomy" id="2126562"/>
    <lineage>
        <taxon>Bacteria</taxon>
        <taxon>Pseudomonadati</taxon>
        <taxon>Pseudomonadota</taxon>
        <taxon>Gammaproteobacteria</taxon>
        <taxon>Candidatus Kentrum</taxon>
    </lineage>
</organism>